<dbReference type="PROSITE" id="PS00022">
    <property type="entry name" value="EGF_1"/>
    <property type="match status" value="4"/>
</dbReference>
<feature type="domain" description="EGF-like" evidence="8">
    <location>
        <begin position="417"/>
        <end position="465"/>
    </location>
</feature>
<gene>
    <name evidence="11" type="ORF">IV203_010096</name>
    <name evidence="10" type="ORF">IV203_011026</name>
    <name evidence="9" type="ORF">IV203_033506</name>
</gene>
<evidence type="ECO:0000256" key="4">
    <source>
        <dbReference type="ARBA" id="ARBA00023157"/>
    </source>
</evidence>
<feature type="disulfide bond" evidence="5">
    <location>
        <begin position="167"/>
        <end position="184"/>
    </location>
</feature>
<sequence length="679" mass="71685">MRYSAVTERVLVATLLSLLLTTASAQSGNATAPAASSCPLNCANGGICEKGTADYSKHPTEENGTPFLFLQETSRDGWFCNCPKDWTGIFCGRPYTVCPAREGETGNPHICYHGGTCIEGMENNTNISSDQRFCDCSKAQHNGVPYFGQYCELEGAKQCAPGSDVFCTSGGTCVDDFEEKAHPCSCPEGHRGPHCEFLRGQVPDCVLPCQNKGECTLGLKSYQEAEYQNLWSTHDGSYQYCSCPTGWFGNTCEVPGVKCGNAHCFNGGACLETLNKNGEKTYACDCRMANHDGKSYAGQYCEAAATSSCANAPSAGNLHHPNGHLFCTNNGECKQAAHLGCECPEGKHGPSCEFNNAADASCSLLCQNGGTCRKGSKDISLINSLGKDLNHYNISRSQFFEHCVCPDGYFGLQCEHKLEICPGGDHVCLHGSKCVAQNEGENTSHKCDCDEGFDAVERYAGKFCQYASTDICTKNGQPGVGKANFAFCVNNGICKAKVGDNDPHPGCTCEEGFTGDHCEFLGSSAATGATSNGSSASSGSAASASVSGQQPSDVEQANQSVIIAVSSLLVAMLAVSGFFVSRLMLGGGRFPNKGTTAAEAGAAVAEAEHEASAGDVTDSASYGSGQQPFDENLHPSPKVAPARFDEDDGEFEDVDDYSNDPSDTSTLTEDDTMSSVQIV</sequence>
<evidence type="ECO:0000313" key="10">
    <source>
        <dbReference type="EMBL" id="KAG7338471.1"/>
    </source>
</evidence>
<feature type="compositionally biased region" description="Acidic residues" evidence="6">
    <location>
        <begin position="645"/>
        <end position="658"/>
    </location>
</feature>
<keyword evidence="2 7" id="KW-0732">Signal</keyword>
<dbReference type="GO" id="GO:0005886">
    <property type="term" value="C:plasma membrane"/>
    <property type="evidence" value="ECO:0007669"/>
    <property type="project" value="TreeGrafter"/>
</dbReference>
<evidence type="ECO:0000256" key="5">
    <source>
        <dbReference type="PROSITE-ProRule" id="PRU00076"/>
    </source>
</evidence>
<evidence type="ECO:0000259" key="8">
    <source>
        <dbReference type="PROSITE" id="PS50026"/>
    </source>
</evidence>
<evidence type="ECO:0000256" key="1">
    <source>
        <dbReference type="ARBA" id="ARBA00022536"/>
    </source>
</evidence>
<reference evidence="10" key="2">
    <citation type="submission" date="2021-04" db="EMBL/GenBank/DDBJ databases">
        <authorList>
            <person name="Podell S."/>
        </authorList>
    </citation>
    <scope>NUCLEOTIDE SEQUENCE</scope>
    <source>
        <strain evidence="10">Hildebrandi</strain>
    </source>
</reference>
<proteinExistence type="predicted"/>
<feature type="disulfide bond" evidence="5">
    <location>
        <begin position="509"/>
        <end position="518"/>
    </location>
</feature>
<accession>A0A9K3P9F2</accession>
<evidence type="ECO:0000256" key="7">
    <source>
        <dbReference type="SAM" id="SignalP"/>
    </source>
</evidence>
<feature type="region of interest" description="Disordered" evidence="6">
    <location>
        <begin position="601"/>
        <end position="679"/>
    </location>
</feature>
<dbReference type="SMART" id="SM00181">
    <property type="entry name" value="EGF"/>
    <property type="match status" value="9"/>
</dbReference>
<protein>
    <submittedName>
        <fullName evidence="10">EGF-like domain containing protein</fullName>
    </submittedName>
</protein>
<dbReference type="OrthoDB" id="41997at2759"/>
<feature type="compositionally biased region" description="Polar residues" evidence="6">
    <location>
        <begin position="659"/>
        <end position="679"/>
    </location>
</feature>
<comment type="caution">
    <text evidence="10">The sequence shown here is derived from an EMBL/GenBank/DDBJ whole genome shotgun (WGS) entry which is preliminary data.</text>
</comment>
<dbReference type="InterPro" id="IPR051022">
    <property type="entry name" value="Notch_Cell-Fate_Det"/>
</dbReference>
<feature type="region of interest" description="Disordered" evidence="6">
    <location>
        <begin position="531"/>
        <end position="551"/>
    </location>
</feature>
<evidence type="ECO:0000313" key="9">
    <source>
        <dbReference type="EMBL" id="KAG7337392.1"/>
    </source>
</evidence>
<organism evidence="10 12">
    <name type="scientific">Nitzschia inconspicua</name>
    <dbReference type="NCBI Taxonomy" id="303405"/>
    <lineage>
        <taxon>Eukaryota</taxon>
        <taxon>Sar</taxon>
        <taxon>Stramenopiles</taxon>
        <taxon>Ochrophyta</taxon>
        <taxon>Bacillariophyta</taxon>
        <taxon>Bacillariophyceae</taxon>
        <taxon>Bacillariophycidae</taxon>
        <taxon>Bacillariales</taxon>
        <taxon>Bacillariaceae</taxon>
        <taxon>Nitzschia</taxon>
    </lineage>
</organism>
<reference evidence="10" key="1">
    <citation type="journal article" date="2021" name="Sci. Rep.">
        <title>Diploid genomic architecture of Nitzschia inconspicua, an elite biomass production diatom.</title>
        <authorList>
            <person name="Oliver A."/>
            <person name="Podell S."/>
            <person name="Pinowska A."/>
            <person name="Traller J.C."/>
            <person name="Smith S.R."/>
            <person name="McClure R."/>
            <person name="Beliaev A."/>
            <person name="Bohutskyi P."/>
            <person name="Hill E.A."/>
            <person name="Rabines A."/>
            <person name="Zheng H."/>
            <person name="Allen L.Z."/>
            <person name="Kuo A."/>
            <person name="Grigoriev I.V."/>
            <person name="Allen A.E."/>
            <person name="Hazlebeck D."/>
            <person name="Allen E.E."/>
        </authorList>
    </citation>
    <scope>NUCLEOTIDE SEQUENCE</scope>
    <source>
        <strain evidence="10">Hildebrandi</strain>
    </source>
</reference>
<evidence type="ECO:0000313" key="12">
    <source>
        <dbReference type="Proteomes" id="UP000693970"/>
    </source>
</evidence>
<evidence type="ECO:0000313" key="11">
    <source>
        <dbReference type="EMBL" id="KAG7350736.1"/>
    </source>
</evidence>
<keyword evidence="12" id="KW-1185">Reference proteome</keyword>
<dbReference type="EMBL" id="JAGRRH010000056">
    <property type="protein sequence ID" value="KAG7338471.1"/>
    <property type="molecule type" value="Genomic_DNA"/>
</dbReference>
<feature type="domain" description="EGF-like" evidence="8">
    <location>
        <begin position="479"/>
        <end position="519"/>
    </location>
</feature>
<feature type="chain" id="PRO_5039844517" evidence="7">
    <location>
        <begin position="26"/>
        <end position="679"/>
    </location>
</feature>
<evidence type="ECO:0000256" key="3">
    <source>
        <dbReference type="ARBA" id="ARBA00022737"/>
    </source>
</evidence>
<keyword evidence="4 5" id="KW-1015">Disulfide bond</keyword>
<dbReference type="PROSITE" id="PS50026">
    <property type="entry name" value="EGF_3"/>
    <property type="match status" value="4"/>
</dbReference>
<dbReference type="GO" id="GO:0032991">
    <property type="term" value="C:protein-containing complex"/>
    <property type="evidence" value="ECO:0007669"/>
    <property type="project" value="TreeGrafter"/>
</dbReference>
<keyword evidence="3" id="KW-0677">Repeat</keyword>
<dbReference type="GO" id="GO:0007157">
    <property type="term" value="P:heterophilic cell-cell adhesion via plasma membrane cell adhesion molecules"/>
    <property type="evidence" value="ECO:0007669"/>
    <property type="project" value="TreeGrafter"/>
</dbReference>
<evidence type="ECO:0000256" key="6">
    <source>
        <dbReference type="SAM" id="MobiDB-lite"/>
    </source>
</evidence>
<keyword evidence="1 5" id="KW-0245">EGF-like domain</keyword>
<feature type="compositionally biased region" description="Low complexity" evidence="6">
    <location>
        <begin position="531"/>
        <end position="548"/>
    </location>
</feature>
<dbReference type="PANTHER" id="PTHR24049">
    <property type="entry name" value="CRUMBS FAMILY MEMBER"/>
    <property type="match status" value="1"/>
</dbReference>
<dbReference type="AlphaFoldDB" id="A0A9K3P9F2"/>
<feature type="domain" description="EGF-like" evidence="8">
    <location>
        <begin position="255"/>
        <end position="302"/>
    </location>
</feature>
<dbReference type="PANTHER" id="PTHR24049:SF22">
    <property type="entry name" value="DROSOPHILA CRUMBS HOMOLOG"/>
    <property type="match status" value="1"/>
</dbReference>
<feature type="compositionally biased region" description="Polar residues" evidence="6">
    <location>
        <begin position="618"/>
        <end position="629"/>
    </location>
</feature>
<dbReference type="PROSITE" id="PS01186">
    <property type="entry name" value="EGF_2"/>
    <property type="match status" value="2"/>
</dbReference>
<dbReference type="GO" id="GO:0045197">
    <property type="term" value="P:establishment or maintenance of epithelial cell apical/basal polarity"/>
    <property type="evidence" value="ECO:0007669"/>
    <property type="project" value="TreeGrafter"/>
</dbReference>
<dbReference type="Proteomes" id="UP000693970">
    <property type="component" value="Unassembled WGS sequence"/>
</dbReference>
<name>A0A9K3P9F2_9STRA</name>
<evidence type="ECO:0000256" key="2">
    <source>
        <dbReference type="ARBA" id="ARBA00022729"/>
    </source>
</evidence>
<feature type="signal peptide" evidence="7">
    <location>
        <begin position="1"/>
        <end position="25"/>
    </location>
</feature>
<comment type="caution">
    <text evidence="5">Lacks conserved residue(s) required for the propagation of feature annotation.</text>
</comment>
<dbReference type="EMBL" id="JAGRRH010000018">
    <property type="protein sequence ID" value="KAG7350736.1"/>
    <property type="molecule type" value="Genomic_DNA"/>
</dbReference>
<feature type="disulfide bond" evidence="5">
    <location>
        <begin position="186"/>
        <end position="195"/>
    </location>
</feature>
<dbReference type="EMBL" id="JAGRRH010000085">
    <property type="protein sequence ID" value="KAG7337392.1"/>
    <property type="molecule type" value="Genomic_DNA"/>
</dbReference>
<feature type="domain" description="EGF-like" evidence="8">
    <location>
        <begin position="155"/>
        <end position="196"/>
    </location>
</feature>
<dbReference type="InterPro" id="IPR000742">
    <property type="entry name" value="EGF"/>
</dbReference>